<feature type="non-terminal residue" evidence="6">
    <location>
        <position position="204"/>
    </location>
</feature>
<keyword evidence="2 4" id="KW-0378">Hydrolase</keyword>
<dbReference type="PANTHER" id="PTHR34142">
    <property type="entry name" value="ENDO-BETA-1,4-GLUCANASE A"/>
    <property type="match status" value="1"/>
</dbReference>
<dbReference type="EMBL" id="JN052048">
    <property type="protein sequence ID" value="AER27784.1"/>
    <property type="molecule type" value="Genomic_DNA"/>
</dbReference>
<evidence type="ECO:0000256" key="2">
    <source>
        <dbReference type="ARBA" id="ARBA00022801"/>
    </source>
</evidence>
<sequence>NVIRAAMAVESAPPQPPQLNKVYKVVDAAIANGIYALIDWHETGSTAYTSQAVSFFSAISKKYANVPNVLYEIWNEPTNGYTDWATVRNYHMSVIKAIRANDASVIIIVGTPKWSSGIDSNVIANPISGYKNVMYAAKPWVLKGYFLNKKFPGIPSIGTLMALPGKNINGLSTFITEYGVAADQNTAINATEANLWWKFLDTNK</sequence>
<dbReference type="InterPro" id="IPR001547">
    <property type="entry name" value="Glyco_hydro_5"/>
</dbReference>
<reference evidence="6" key="1">
    <citation type="submission" date="2011-05" db="EMBL/GenBank/DDBJ databases">
        <title>Diversity of the cassiicolin genes in Corynespora cassiicola.</title>
        <authorList>
            <person name="Deon M."/>
            <person name="Bieysse D."/>
            <person name="Oliveira R.R."/>
            <person name="Pujade-Renaud V."/>
        </authorList>
    </citation>
    <scope>NUCLEOTIDE SEQUENCE</scope>
    <source>
        <strain evidence="6">Pv-eng-2</strain>
    </source>
</reference>
<dbReference type="Gene3D" id="3.20.20.80">
    <property type="entry name" value="Glycosidases"/>
    <property type="match status" value="1"/>
</dbReference>
<evidence type="ECO:0000313" key="6">
    <source>
        <dbReference type="EMBL" id="AER27784.1"/>
    </source>
</evidence>
<evidence type="ECO:0000256" key="3">
    <source>
        <dbReference type="ARBA" id="ARBA00023295"/>
    </source>
</evidence>
<evidence type="ECO:0000259" key="5">
    <source>
        <dbReference type="Pfam" id="PF00150"/>
    </source>
</evidence>
<keyword evidence="3 4" id="KW-0326">Glycosidase</keyword>
<feature type="domain" description="Glycoside hydrolase family 5" evidence="5">
    <location>
        <begin position="1"/>
        <end position="136"/>
    </location>
</feature>
<dbReference type="GO" id="GO:0004553">
    <property type="term" value="F:hydrolase activity, hydrolyzing O-glycosyl compounds"/>
    <property type="evidence" value="ECO:0007669"/>
    <property type="project" value="InterPro"/>
</dbReference>
<feature type="non-terminal residue" evidence="6">
    <location>
        <position position="1"/>
    </location>
</feature>
<proteinExistence type="inferred from homology"/>
<dbReference type="SUPFAM" id="SSF51445">
    <property type="entry name" value="(Trans)glycosidases"/>
    <property type="match status" value="1"/>
</dbReference>
<accession>G8FV98</accession>
<dbReference type="Pfam" id="PF00150">
    <property type="entry name" value="Cellulase"/>
    <property type="match status" value="1"/>
</dbReference>
<protein>
    <submittedName>
        <fullName evidence="6">Beta-1,4-endoglucanase</fullName>
    </submittedName>
</protein>
<dbReference type="InterPro" id="IPR018087">
    <property type="entry name" value="Glyco_hydro_5_CS"/>
</dbReference>
<dbReference type="GO" id="GO:0000272">
    <property type="term" value="P:polysaccharide catabolic process"/>
    <property type="evidence" value="ECO:0007669"/>
    <property type="project" value="InterPro"/>
</dbReference>
<dbReference type="AlphaFoldDB" id="G8FV98"/>
<dbReference type="PANTHER" id="PTHR34142:SF1">
    <property type="entry name" value="GLYCOSIDE HYDROLASE FAMILY 5 DOMAIN-CONTAINING PROTEIN"/>
    <property type="match status" value="1"/>
</dbReference>
<evidence type="ECO:0000256" key="1">
    <source>
        <dbReference type="ARBA" id="ARBA00005641"/>
    </source>
</evidence>
<reference evidence="6" key="2">
    <citation type="journal article" date="2012" name="BMC Evol. Biol.">
        <title>Rather than by direct acquisition via lateral gene transfer, GHF5 cellulases were passed on from early Pratylenchidae to root-knot and cyst nematodes.</title>
        <authorList>
            <person name="Rybarczyk-Myd Owska K."/>
            <person name="Maboreke H.R."/>
            <person name="van Megen H."/>
            <person name="van den Elsen S."/>
            <person name="Mooyman P."/>
            <person name="Smant G."/>
            <person name="Bakker J."/>
            <person name="Helder J."/>
        </authorList>
    </citation>
    <scope>NUCLEOTIDE SEQUENCE</scope>
    <source>
        <strain evidence="6">Pv-eng-2</strain>
    </source>
</reference>
<evidence type="ECO:0000256" key="4">
    <source>
        <dbReference type="RuleBase" id="RU361153"/>
    </source>
</evidence>
<dbReference type="InterPro" id="IPR017853">
    <property type="entry name" value="GH"/>
</dbReference>
<organism evidence="6">
    <name type="scientific">Pratylenchus vulnus</name>
    <name type="common">Walnut root-lesion nematode worm</name>
    <dbReference type="NCBI Taxonomy" id="45931"/>
    <lineage>
        <taxon>Eukaryota</taxon>
        <taxon>Metazoa</taxon>
        <taxon>Ecdysozoa</taxon>
        <taxon>Nematoda</taxon>
        <taxon>Chromadorea</taxon>
        <taxon>Rhabditida</taxon>
        <taxon>Tylenchina</taxon>
        <taxon>Tylenchomorpha</taxon>
        <taxon>Tylenchoidea</taxon>
        <taxon>Pratylenchidae</taxon>
        <taxon>Pratylenchinae</taxon>
        <taxon>Pratylenchus</taxon>
    </lineage>
</organism>
<dbReference type="PROSITE" id="PS00659">
    <property type="entry name" value="GLYCOSYL_HYDROL_F5"/>
    <property type="match status" value="1"/>
</dbReference>
<comment type="similarity">
    <text evidence="1 4">Belongs to the glycosyl hydrolase 5 (cellulase A) family.</text>
</comment>
<name>G8FV98_PRAVU</name>